<evidence type="ECO:0000313" key="14">
    <source>
        <dbReference type="Proteomes" id="UP000694867"/>
    </source>
</evidence>
<evidence type="ECO:0000313" key="15">
    <source>
        <dbReference type="RefSeq" id="XP_018496395.1"/>
    </source>
</evidence>
<evidence type="ECO:0000256" key="5">
    <source>
        <dbReference type="ARBA" id="ARBA00022692"/>
    </source>
</evidence>
<reference evidence="15" key="1">
    <citation type="submission" date="2025-08" db="UniProtKB">
        <authorList>
            <consortium name="RefSeq"/>
        </authorList>
    </citation>
    <scope>IDENTIFICATION</scope>
</reference>
<keyword evidence="10 12" id="KW-0739">Sodium transport</keyword>
<evidence type="ECO:0000256" key="10">
    <source>
        <dbReference type="ARBA" id="ARBA00023201"/>
    </source>
</evidence>
<keyword evidence="6 13" id="KW-1133">Transmembrane helix</keyword>
<dbReference type="KEGG" id="goe:108864717"/>
<evidence type="ECO:0000256" key="1">
    <source>
        <dbReference type="ARBA" id="ARBA00004141"/>
    </source>
</evidence>
<evidence type="ECO:0000256" key="9">
    <source>
        <dbReference type="ARBA" id="ARBA00023136"/>
    </source>
</evidence>
<evidence type="ECO:0000256" key="12">
    <source>
        <dbReference type="RuleBase" id="RU000679"/>
    </source>
</evidence>
<dbReference type="PANTHER" id="PTHR11690:SF248">
    <property type="entry name" value="PICKPOCKET 17, ISOFORM A"/>
    <property type="match status" value="1"/>
</dbReference>
<dbReference type="GeneID" id="108864717"/>
<dbReference type="Proteomes" id="UP000694867">
    <property type="component" value="Unplaced"/>
</dbReference>
<proteinExistence type="inferred from homology"/>
<keyword evidence="14" id="KW-1185">Reference proteome</keyword>
<keyword evidence="5 12" id="KW-0812">Transmembrane</keyword>
<dbReference type="AlphaFoldDB" id="A0AAJ7L5K6"/>
<dbReference type="GO" id="GO:0005886">
    <property type="term" value="C:plasma membrane"/>
    <property type="evidence" value="ECO:0007669"/>
    <property type="project" value="TreeGrafter"/>
</dbReference>
<accession>A0AAJ7L5K6</accession>
<dbReference type="PANTHER" id="PTHR11690">
    <property type="entry name" value="AMILORIDE-SENSITIVE SODIUM CHANNEL-RELATED"/>
    <property type="match status" value="1"/>
</dbReference>
<comment type="subcellular location">
    <subcellularLocation>
        <location evidence="1">Membrane</location>
        <topology evidence="1">Multi-pass membrane protein</topology>
    </subcellularLocation>
</comment>
<gene>
    <name evidence="15" type="primary">LOC108864717</name>
</gene>
<evidence type="ECO:0000256" key="3">
    <source>
        <dbReference type="ARBA" id="ARBA00022448"/>
    </source>
</evidence>
<name>A0AAJ7L5K6_9ACAR</name>
<dbReference type="Gene3D" id="2.60.470.10">
    <property type="entry name" value="Acid-sensing ion channels like domains"/>
    <property type="match status" value="1"/>
</dbReference>
<evidence type="ECO:0000256" key="6">
    <source>
        <dbReference type="ARBA" id="ARBA00022989"/>
    </source>
</evidence>
<keyword evidence="11 12" id="KW-0407">Ion channel</keyword>
<organism evidence="14 15">
    <name type="scientific">Galendromus occidentalis</name>
    <name type="common">western predatory mite</name>
    <dbReference type="NCBI Taxonomy" id="34638"/>
    <lineage>
        <taxon>Eukaryota</taxon>
        <taxon>Metazoa</taxon>
        <taxon>Ecdysozoa</taxon>
        <taxon>Arthropoda</taxon>
        <taxon>Chelicerata</taxon>
        <taxon>Arachnida</taxon>
        <taxon>Acari</taxon>
        <taxon>Parasitiformes</taxon>
        <taxon>Mesostigmata</taxon>
        <taxon>Gamasina</taxon>
        <taxon>Phytoseioidea</taxon>
        <taxon>Phytoseiidae</taxon>
        <taxon>Typhlodrominae</taxon>
        <taxon>Galendromus</taxon>
    </lineage>
</organism>
<keyword evidence="4 12" id="KW-0894">Sodium channel</keyword>
<keyword evidence="9 13" id="KW-0472">Membrane</keyword>
<dbReference type="InterPro" id="IPR001873">
    <property type="entry name" value="ENaC"/>
</dbReference>
<evidence type="ECO:0000256" key="11">
    <source>
        <dbReference type="ARBA" id="ARBA00023303"/>
    </source>
</evidence>
<protein>
    <submittedName>
        <fullName evidence="15">Uncharacterized protein LOC108864717</fullName>
    </submittedName>
</protein>
<dbReference type="Pfam" id="PF00858">
    <property type="entry name" value="ASC"/>
    <property type="match status" value="1"/>
</dbReference>
<keyword evidence="7" id="KW-0915">Sodium</keyword>
<evidence type="ECO:0000256" key="7">
    <source>
        <dbReference type="ARBA" id="ARBA00023053"/>
    </source>
</evidence>
<sequence length="321" mass="37178">MYRVSPTGTLRSLERKDGIIPFKMPSSRPLSTASGRAKKLFEAAAKRKAKIAKGIWIFVVICCVAGCLGQVFTFLEIFWKYPTIIDIETEKTDELQFPAVTICNMNRFRLSQWCRFKNMDAETCGATESTLSKDDDLFTLNRSLKIQMGHQLKSMVFETRKTVNGTVKEHRVPQVTIKPDPLPLHFRDVALENGGFREHFFHQKYSNCFVYNAEWSGSGMGEMERARQIDIEFTIFLEPKEYLNSKEVASAQIVFHHPECIPDPQENGIPIRSGYAHTFTLRHLITRRLTYPYWTDCRNYDMVKRDRYIIQMTKSVSFISI</sequence>
<dbReference type="GO" id="GO:0015280">
    <property type="term" value="F:ligand-gated sodium channel activity"/>
    <property type="evidence" value="ECO:0007669"/>
    <property type="project" value="TreeGrafter"/>
</dbReference>
<keyword evidence="3 12" id="KW-0813">Transport</keyword>
<dbReference type="RefSeq" id="XP_018496395.1">
    <property type="nucleotide sequence ID" value="XM_018640879.1"/>
</dbReference>
<evidence type="ECO:0000256" key="4">
    <source>
        <dbReference type="ARBA" id="ARBA00022461"/>
    </source>
</evidence>
<feature type="transmembrane region" description="Helical" evidence="13">
    <location>
        <begin position="55"/>
        <end position="79"/>
    </location>
</feature>
<evidence type="ECO:0000256" key="13">
    <source>
        <dbReference type="SAM" id="Phobius"/>
    </source>
</evidence>
<dbReference type="PRINTS" id="PR01078">
    <property type="entry name" value="AMINACHANNEL"/>
</dbReference>
<comment type="similarity">
    <text evidence="2 12">Belongs to the amiloride-sensitive sodium channel (TC 1.A.6) family.</text>
</comment>
<keyword evidence="8 12" id="KW-0406">Ion transport</keyword>
<evidence type="ECO:0000256" key="8">
    <source>
        <dbReference type="ARBA" id="ARBA00023065"/>
    </source>
</evidence>
<evidence type="ECO:0000256" key="2">
    <source>
        <dbReference type="ARBA" id="ARBA00007193"/>
    </source>
</evidence>